<dbReference type="EC" id="1.18.1.2" evidence="5"/>
<feature type="domain" description="FAD/NAD(P)-binding" evidence="6">
    <location>
        <begin position="7"/>
        <end position="303"/>
    </location>
</feature>
<feature type="binding site" evidence="5">
    <location>
        <position position="122"/>
    </location>
    <ligand>
        <name>FAD</name>
        <dbReference type="ChEBI" id="CHEBI:57692"/>
    </ligand>
</feature>
<comment type="caution">
    <text evidence="5">Lacks conserved residue(s) required for the propagation of feature annotation.</text>
</comment>
<comment type="caution">
    <text evidence="7">The sequence shown here is derived from an EMBL/GenBank/DDBJ whole genome shotgun (WGS) entry which is preliminary data.</text>
</comment>
<dbReference type="InterPro" id="IPR050097">
    <property type="entry name" value="Ferredoxin-NADP_redctase_2"/>
</dbReference>
<accession>A0ABM9N7S0</accession>
<feature type="binding site" evidence="5">
    <location>
        <position position="88"/>
    </location>
    <ligand>
        <name>FAD</name>
        <dbReference type="ChEBI" id="CHEBI:57692"/>
    </ligand>
</feature>
<comment type="subunit">
    <text evidence="5">Homodimer.</text>
</comment>
<reference evidence="7 8" key="1">
    <citation type="submission" date="2024-01" db="EMBL/GenBank/DDBJ databases">
        <authorList>
            <person name="Kunselman E."/>
        </authorList>
    </citation>
    <scope>NUCLEOTIDE SEQUENCE [LARGE SCALE GENOMIC DNA]</scope>
    <source>
        <strain evidence="7">2 abalone samples</strain>
    </source>
</reference>
<dbReference type="Pfam" id="PF07992">
    <property type="entry name" value="Pyr_redox_2"/>
    <property type="match status" value="1"/>
</dbReference>
<feature type="binding site" evidence="5">
    <location>
        <position position="330"/>
    </location>
    <ligand>
        <name>FAD</name>
        <dbReference type="ChEBI" id="CHEBI:57692"/>
    </ligand>
</feature>
<evidence type="ECO:0000256" key="3">
    <source>
        <dbReference type="ARBA" id="ARBA00022857"/>
    </source>
</evidence>
<dbReference type="InterPro" id="IPR036188">
    <property type="entry name" value="FAD/NAD-bd_sf"/>
</dbReference>
<comment type="cofactor">
    <cofactor evidence="5">
        <name>FAD</name>
        <dbReference type="ChEBI" id="CHEBI:57692"/>
    </cofactor>
    <text evidence="5">Binds 1 FAD per subunit.</text>
</comment>
<feature type="binding site" evidence="5">
    <location>
        <position position="290"/>
    </location>
    <ligand>
        <name>FAD</name>
        <dbReference type="ChEBI" id="CHEBI:57692"/>
    </ligand>
</feature>
<dbReference type="SUPFAM" id="SSF51905">
    <property type="entry name" value="FAD/NAD(P)-binding domain"/>
    <property type="match status" value="1"/>
</dbReference>
<evidence type="ECO:0000313" key="8">
    <source>
        <dbReference type="Proteomes" id="UP001314181"/>
    </source>
</evidence>
<feature type="binding site" evidence="5">
    <location>
        <position position="48"/>
    </location>
    <ligand>
        <name>FAD</name>
        <dbReference type="ChEBI" id="CHEBI:57692"/>
    </ligand>
</feature>
<organism evidence="7 8">
    <name type="scientific">Candidatus Xenohaliotis californiensis</name>
    <dbReference type="NCBI Taxonomy" id="84677"/>
    <lineage>
        <taxon>Bacteria</taxon>
        <taxon>Pseudomonadati</taxon>
        <taxon>Pseudomonadota</taxon>
        <taxon>Alphaproteobacteria</taxon>
        <taxon>Rickettsiales</taxon>
        <taxon>Anaplasmataceae</taxon>
        <taxon>Candidatus Xenohaliotis</taxon>
    </lineage>
</organism>
<keyword evidence="2 5" id="KW-0274">FAD</keyword>
<dbReference type="EMBL" id="CAWVOK010000014">
    <property type="protein sequence ID" value="CAK8162726.1"/>
    <property type="molecule type" value="Genomic_DNA"/>
</dbReference>
<dbReference type="PANTHER" id="PTHR48105">
    <property type="entry name" value="THIOREDOXIN REDUCTASE 1-RELATED-RELATED"/>
    <property type="match status" value="1"/>
</dbReference>
<keyword evidence="8" id="KW-1185">Reference proteome</keyword>
<proteinExistence type="inferred from homology"/>
<sequence>MNTEVADITIIGAGPAGLFAAFQAGMLNITSNIIDKSSEVGGQCTALYPEKFIYDIPGHYKITAANFIVELKKQTDRFKPNYYLSQAVVDLSVSNNIWTATTSTGNKVLSKKIIIATGAGFFQPRKPPLENLREFEEKSIFYKITNIKSFNNEVVMIAGGGDSALDWTIELANITKKIYLVHRRVDFRGNPATLKKIEDFAQQGLVQLITPYQLQAISGSNGQLNSVTLKNSKNEYKTISVKKLLLFFGLEFNNKAMLNWTCQPSVEKSFITVDPSTQSTNIHGIFAIGDIATHSSKTKLIVTGFAEAVTACHSAYQQINQKKPVVQYSTVKIKNQHDVKQEA</sequence>
<comment type="similarity">
    <text evidence="5">Belongs to the ferredoxin--NADP reductase type 2 family.</text>
</comment>
<evidence type="ECO:0000256" key="5">
    <source>
        <dbReference type="HAMAP-Rule" id="MF_01685"/>
    </source>
</evidence>
<evidence type="ECO:0000256" key="4">
    <source>
        <dbReference type="ARBA" id="ARBA00023002"/>
    </source>
</evidence>
<gene>
    <name evidence="7" type="ORF">CAXC1_220032</name>
</gene>
<keyword evidence="3 5" id="KW-0521">NADP</keyword>
<dbReference type="InterPro" id="IPR022890">
    <property type="entry name" value="Fd--NADP_Rdtase_type_2"/>
</dbReference>
<dbReference type="Proteomes" id="UP001314181">
    <property type="component" value="Unassembled WGS sequence"/>
</dbReference>
<dbReference type="PRINTS" id="PR00368">
    <property type="entry name" value="FADPNR"/>
</dbReference>
<dbReference type="InterPro" id="IPR023753">
    <property type="entry name" value="FAD/NAD-binding_dom"/>
</dbReference>
<feature type="binding site" evidence="5">
    <location>
        <position position="35"/>
    </location>
    <ligand>
        <name>FAD</name>
        <dbReference type="ChEBI" id="CHEBI:57692"/>
    </ligand>
</feature>
<feature type="binding site" evidence="5">
    <location>
        <position position="43"/>
    </location>
    <ligand>
        <name>FAD</name>
        <dbReference type="ChEBI" id="CHEBI:57692"/>
    </ligand>
</feature>
<dbReference type="GO" id="GO:0004324">
    <property type="term" value="F:ferredoxin-NADP+ reductase activity"/>
    <property type="evidence" value="ECO:0007669"/>
    <property type="project" value="UniProtKB-EC"/>
</dbReference>
<name>A0ABM9N7S0_9RICK</name>
<dbReference type="Gene3D" id="3.50.50.60">
    <property type="entry name" value="FAD/NAD(P)-binding domain"/>
    <property type="match status" value="2"/>
</dbReference>
<protein>
    <recommendedName>
        <fullName evidence="5">Ferredoxin--NADP reductase</fullName>
        <shortName evidence="5">FNR</shortName>
        <shortName evidence="5">Fd-NADP(+) reductase</shortName>
        <ecNumber evidence="5">1.18.1.2</ecNumber>
    </recommendedName>
</protein>
<dbReference type="RefSeq" id="WP_338363786.1">
    <property type="nucleotide sequence ID" value="NZ_CAWVOK010000014.1"/>
</dbReference>
<keyword evidence="4 5" id="KW-0560">Oxidoreductase</keyword>
<dbReference type="PRINTS" id="PR00469">
    <property type="entry name" value="PNDRDTASEII"/>
</dbReference>
<comment type="catalytic activity">
    <reaction evidence="5">
        <text>2 reduced [2Fe-2S]-[ferredoxin] + NADP(+) + H(+) = 2 oxidized [2Fe-2S]-[ferredoxin] + NADPH</text>
        <dbReference type="Rhea" id="RHEA:20125"/>
        <dbReference type="Rhea" id="RHEA-COMP:10000"/>
        <dbReference type="Rhea" id="RHEA-COMP:10001"/>
        <dbReference type="ChEBI" id="CHEBI:15378"/>
        <dbReference type="ChEBI" id="CHEBI:33737"/>
        <dbReference type="ChEBI" id="CHEBI:33738"/>
        <dbReference type="ChEBI" id="CHEBI:57783"/>
        <dbReference type="ChEBI" id="CHEBI:58349"/>
        <dbReference type="EC" id="1.18.1.2"/>
    </reaction>
</comment>
<evidence type="ECO:0000256" key="2">
    <source>
        <dbReference type="ARBA" id="ARBA00022827"/>
    </source>
</evidence>
<evidence type="ECO:0000313" key="7">
    <source>
        <dbReference type="EMBL" id="CAK8162726.1"/>
    </source>
</evidence>
<dbReference type="HAMAP" id="MF_01685">
    <property type="entry name" value="FENR2"/>
    <property type="match status" value="1"/>
</dbReference>
<evidence type="ECO:0000256" key="1">
    <source>
        <dbReference type="ARBA" id="ARBA00022630"/>
    </source>
</evidence>
<evidence type="ECO:0000259" key="6">
    <source>
        <dbReference type="Pfam" id="PF07992"/>
    </source>
</evidence>
<keyword evidence="1 5" id="KW-0285">Flavoprotein</keyword>